<dbReference type="Pfam" id="PF01370">
    <property type="entry name" value="Epimerase"/>
    <property type="match status" value="1"/>
</dbReference>
<dbReference type="Proteomes" id="UP000190750">
    <property type="component" value="Unassembled WGS sequence"/>
</dbReference>
<organism evidence="2 3">
    <name type="scientific">Rhodoferax fermentans</name>
    <dbReference type="NCBI Taxonomy" id="28066"/>
    <lineage>
        <taxon>Bacteria</taxon>
        <taxon>Pseudomonadati</taxon>
        <taxon>Pseudomonadota</taxon>
        <taxon>Betaproteobacteria</taxon>
        <taxon>Burkholderiales</taxon>
        <taxon>Comamonadaceae</taxon>
        <taxon>Rhodoferax</taxon>
    </lineage>
</organism>
<accession>A0A1T1AVG5</accession>
<comment type="caution">
    <text evidence="2">The sequence shown here is derived from an EMBL/GenBank/DDBJ whole genome shotgun (WGS) entry which is preliminary data.</text>
</comment>
<dbReference type="PANTHER" id="PTHR43245:SF55">
    <property type="entry name" value="NAD(P)-BINDING DOMAIN-CONTAINING PROTEIN"/>
    <property type="match status" value="1"/>
</dbReference>
<protein>
    <submittedName>
        <fullName evidence="2">Epimerase</fullName>
    </submittedName>
</protein>
<dbReference type="SUPFAM" id="SSF51735">
    <property type="entry name" value="NAD(P)-binding Rossmann-fold domains"/>
    <property type="match status" value="1"/>
</dbReference>
<evidence type="ECO:0000313" key="3">
    <source>
        <dbReference type="Proteomes" id="UP000190750"/>
    </source>
</evidence>
<dbReference type="InterPro" id="IPR050177">
    <property type="entry name" value="Lipid_A_modif_metabolic_enz"/>
</dbReference>
<dbReference type="AlphaFoldDB" id="A0A1T1AVG5"/>
<dbReference type="InterPro" id="IPR036291">
    <property type="entry name" value="NAD(P)-bd_dom_sf"/>
</dbReference>
<sequence length="312" mass="35078">MRIAILGATSQIAKDLILSFAAHSQHDLVLYARRPEVVSQWMNNIGLVDRYLVADFTAFSPAEHFDALLNFVGVGNPAQAAEMGASIFDVTLKYDDMALGYLHQHPDCRYIFLSSGAAYGASFDEPVNETTQASIAINNLQPQDWYGVAKLHAECRHRALAPLPIVDLRVFNYFSHTQDMEARFLITDIVRAIRDKTALKTSSDYIVRDYLHPADFYQLVRVLLAAPATNTALDCYSLAPIDKATLLTVMQDKFGLLYEIQHSGVAVNATGRKPNYFSKNKYPKEFGYYPSFSSINGICNEIEKYFMQDNLY</sequence>
<feature type="domain" description="NAD-dependent epimerase/dehydratase" evidence="1">
    <location>
        <begin position="3"/>
        <end position="230"/>
    </location>
</feature>
<evidence type="ECO:0000259" key="1">
    <source>
        <dbReference type="Pfam" id="PF01370"/>
    </source>
</evidence>
<dbReference type="RefSeq" id="WP_078365840.1">
    <property type="nucleotide sequence ID" value="NZ_MTJN01000002.1"/>
</dbReference>
<proteinExistence type="predicted"/>
<dbReference type="InterPro" id="IPR001509">
    <property type="entry name" value="Epimerase_deHydtase"/>
</dbReference>
<dbReference type="Gene3D" id="3.40.50.720">
    <property type="entry name" value="NAD(P)-binding Rossmann-like Domain"/>
    <property type="match status" value="1"/>
</dbReference>
<name>A0A1T1AVG5_RHOFE</name>
<gene>
    <name evidence="2" type="ORF">RF819_15720</name>
</gene>
<reference evidence="2 3" key="1">
    <citation type="submission" date="2017-01" db="EMBL/GenBank/DDBJ databases">
        <title>Genome sequencing of Rhodoferax fermentans JCM 7819.</title>
        <authorList>
            <person name="Kim Y.J."/>
            <person name="Farh M.E.-A."/>
            <person name="Yang D.-C."/>
        </authorList>
    </citation>
    <scope>NUCLEOTIDE SEQUENCE [LARGE SCALE GENOMIC DNA]</scope>
    <source>
        <strain evidence="2 3">JCM 7819</strain>
    </source>
</reference>
<dbReference type="EMBL" id="MTJN01000002">
    <property type="protein sequence ID" value="OOV07975.1"/>
    <property type="molecule type" value="Genomic_DNA"/>
</dbReference>
<dbReference type="STRING" id="28066.RF819_15720"/>
<dbReference type="OrthoDB" id="2565354at2"/>
<evidence type="ECO:0000313" key="2">
    <source>
        <dbReference type="EMBL" id="OOV07975.1"/>
    </source>
</evidence>
<keyword evidence="3" id="KW-1185">Reference proteome</keyword>
<dbReference type="PANTHER" id="PTHR43245">
    <property type="entry name" value="BIFUNCTIONAL POLYMYXIN RESISTANCE PROTEIN ARNA"/>
    <property type="match status" value="1"/>
</dbReference>